<reference evidence="2 3" key="1">
    <citation type="journal article" date="2019" name="Int. J. Syst. Evol. Microbiol.">
        <title>The Global Catalogue of Microorganisms (GCM) 10K type strain sequencing project: providing services to taxonomists for standard genome sequencing and annotation.</title>
        <authorList>
            <consortium name="The Broad Institute Genomics Platform"/>
            <consortium name="The Broad Institute Genome Sequencing Center for Infectious Disease"/>
            <person name="Wu L."/>
            <person name="Ma J."/>
        </authorList>
    </citation>
    <scope>NUCLEOTIDE SEQUENCE [LARGE SCALE GENOMIC DNA]</scope>
    <source>
        <strain evidence="2 3">JCM 15481</strain>
    </source>
</reference>
<dbReference type="Proteomes" id="UP001500443">
    <property type="component" value="Unassembled WGS sequence"/>
</dbReference>
<proteinExistence type="predicted"/>
<accession>A0ABN2XAB1</accession>
<feature type="region of interest" description="Disordered" evidence="1">
    <location>
        <begin position="1"/>
        <end position="35"/>
    </location>
</feature>
<evidence type="ECO:0000313" key="3">
    <source>
        <dbReference type="Proteomes" id="UP001500443"/>
    </source>
</evidence>
<keyword evidence="3" id="KW-1185">Reference proteome</keyword>
<dbReference type="RefSeq" id="WP_344287000.1">
    <property type="nucleotide sequence ID" value="NZ_BAAAPF010000003.1"/>
</dbReference>
<name>A0ABN2XAB1_9ACTN</name>
<gene>
    <name evidence="2" type="ORF">GCM10009802_02950</name>
</gene>
<evidence type="ECO:0000256" key="1">
    <source>
        <dbReference type="SAM" id="MobiDB-lite"/>
    </source>
</evidence>
<evidence type="ECO:0000313" key="2">
    <source>
        <dbReference type="EMBL" id="GAA2107681.1"/>
    </source>
</evidence>
<comment type="caution">
    <text evidence="2">The sequence shown here is derived from an EMBL/GenBank/DDBJ whole genome shotgun (WGS) entry which is preliminary data.</text>
</comment>
<sequence>MARRAAQEWNRGMVGTSAVPRDVTPPGECATDGCGRPVGTEVTPTGWVVAQVIGSGPAREYCSGSCSSYGVALAEVRALRDKDGGDDR</sequence>
<dbReference type="EMBL" id="BAAAPF010000003">
    <property type="protein sequence ID" value="GAA2107681.1"/>
    <property type="molecule type" value="Genomic_DNA"/>
</dbReference>
<organism evidence="2 3">
    <name type="scientific">Streptomyces synnematoformans</name>
    <dbReference type="NCBI Taxonomy" id="415721"/>
    <lineage>
        <taxon>Bacteria</taxon>
        <taxon>Bacillati</taxon>
        <taxon>Actinomycetota</taxon>
        <taxon>Actinomycetes</taxon>
        <taxon>Kitasatosporales</taxon>
        <taxon>Streptomycetaceae</taxon>
        <taxon>Streptomyces</taxon>
    </lineage>
</organism>
<protein>
    <submittedName>
        <fullName evidence="2">Uncharacterized protein</fullName>
    </submittedName>
</protein>